<dbReference type="OrthoDB" id="179934at2"/>
<keyword evidence="2" id="KW-0413">Isomerase</keyword>
<sequence>MTNHPNQFPKLHNAAWPGVVGKGGEGDDPCIPLDDMLDMTAAAEVDGRKFDGVDIFLFDPHVSIDATDKELESLADRVRSRGLVIGSVVAPVWEPTGGGPAAGDSDQVEAFLTQVRKGCTIAKKLRELGVRPYGVVRLDTATSVEEWVKDPDANQSKIADTLKAACDIAEEYDERLAAEGEICWGGMQSWRKMVDLLERVGHPERFGFQADMAHTLLYLLGYNAPEDAILPQDFDWNDKEKKAAALKELTHALRPWTIDFHVAQNDATVHGTGSHDKTGRHCLPNDPNGKLDIATDAGHWLRDEHGDVLKTCRHICWDGCMFPNEVMTKPDTWNSILAAMLSVQDAHGWNE</sequence>
<reference evidence="2 3" key="1">
    <citation type="submission" date="2019-02" db="EMBL/GenBank/DDBJ databases">
        <title>Deep-cultivation of Planctomycetes and their phenomic and genomic characterization uncovers novel biology.</title>
        <authorList>
            <person name="Wiegand S."/>
            <person name="Jogler M."/>
            <person name="Boedeker C."/>
            <person name="Pinto D."/>
            <person name="Vollmers J."/>
            <person name="Rivas-Marin E."/>
            <person name="Kohn T."/>
            <person name="Peeters S.H."/>
            <person name="Heuer A."/>
            <person name="Rast P."/>
            <person name="Oberbeckmann S."/>
            <person name="Bunk B."/>
            <person name="Jeske O."/>
            <person name="Meyerdierks A."/>
            <person name="Storesund J.E."/>
            <person name="Kallscheuer N."/>
            <person name="Luecker S."/>
            <person name="Lage O.M."/>
            <person name="Pohl T."/>
            <person name="Merkel B.J."/>
            <person name="Hornburger P."/>
            <person name="Mueller R.-W."/>
            <person name="Bruemmer F."/>
            <person name="Labrenz M."/>
            <person name="Spormann A.M."/>
            <person name="Op den Camp H."/>
            <person name="Overmann J."/>
            <person name="Amann R."/>
            <person name="Jetten M.S.M."/>
            <person name="Mascher T."/>
            <person name="Medema M.H."/>
            <person name="Devos D.P."/>
            <person name="Kaster A.-K."/>
            <person name="Ovreas L."/>
            <person name="Rohde M."/>
            <person name="Galperin M.Y."/>
            <person name="Jogler C."/>
        </authorList>
    </citation>
    <scope>NUCLEOTIDE SEQUENCE [LARGE SCALE GENOMIC DNA]</scope>
    <source>
        <strain evidence="2 3">K22_7</strain>
    </source>
</reference>
<evidence type="ECO:0000259" key="1">
    <source>
        <dbReference type="Pfam" id="PF01261"/>
    </source>
</evidence>
<dbReference type="InterPro" id="IPR036237">
    <property type="entry name" value="Xyl_isomerase-like_sf"/>
</dbReference>
<organism evidence="2 3">
    <name type="scientific">Rubripirellula lacrimiformis</name>
    <dbReference type="NCBI Taxonomy" id="1930273"/>
    <lineage>
        <taxon>Bacteria</taxon>
        <taxon>Pseudomonadati</taxon>
        <taxon>Planctomycetota</taxon>
        <taxon>Planctomycetia</taxon>
        <taxon>Pirellulales</taxon>
        <taxon>Pirellulaceae</taxon>
        <taxon>Rubripirellula</taxon>
    </lineage>
</organism>
<evidence type="ECO:0000313" key="2">
    <source>
        <dbReference type="EMBL" id="QDT01807.1"/>
    </source>
</evidence>
<dbReference type="AlphaFoldDB" id="A0A517N3U1"/>
<dbReference type="RefSeq" id="WP_145177013.1">
    <property type="nucleotide sequence ID" value="NZ_CP036525.1"/>
</dbReference>
<keyword evidence="3" id="KW-1185">Reference proteome</keyword>
<dbReference type="InterPro" id="IPR050312">
    <property type="entry name" value="IolE/XylAMocC-like"/>
</dbReference>
<dbReference type="SUPFAM" id="SSF51658">
    <property type="entry name" value="Xylose isomerase-like"/>
    <property type="match status" value="1"/>
</dbReference>
<evidence type="ECO:0000313" key="3">
    <source>
        <dbReference type="Proteomes" id="UP000318538"/>
    </source>
</evidence>
<feature type="domain" description="Xylose isomerase-like TIM barrel" evidence="1">
    <location>
        <begin position="50"/>
        <end position="230"/>
    </location>
</feature>
<proteinExistence type="predicted"/>
<dbReference type="PANTHER" id="PTHR12110">
    <property type="entry name" value="HYDROXYPYRUVATE ISOMERASE"/>
    <property type="match status" value="1"/>
</dbReference>
<accession>A0A517N3U1</accession>
<dbReference type="PANTHER" id="PTHR12110:SF21">
    <property type="entry name" value="XYLOSE ISOMERASE-LIKE TIM BARREL DOMAIN-CONTAINING PROTEIN"/>
    <property type="match status" value="1"/>
</dbReference>
<dbReference type="EMBL" id="CP036525">
    <property type="protein sequence ID" value="QDT01807.1"/>
    <property type="molecule type" value="Genomic_DNA"/>
</dbReference>
<name>A0A517N3U1_9BACT</name>
<gene>
    <name evidence="2" type="ORF">K227x_01750</name>
</gene>
<protein>
    <submittedName>
        <fullName evidence="2">Xylose isomerase-like TIM barrel</fullName>
    </submittedName>
</protein>
<dbReference type="Gene3D" id="3.20.20.150">
    <property type="entry name" value="Divalent-metal-dependent TIM barrel enzymes"/>
    <property type="match status" value="1"/>
</dbReference>
<dbReference type="Pfam" id="PF01261">
    <property type="entry name" value="AP_endonuc_2"/>
    <property type="match status" value="1"/>
</dbReference>
<dbReference type="KEGG" id="rlc:K227x_01750"/>
<dbReference type="InterPro" id="IPR013022">
    <property type="entry name" value="Xyl_isomerase-like_TIM-brl"/>
</dbReference>
<dbReference type="GO" id="GO:0016853">
    <property type="term" value="F:isomerase activity"/>
    <property type="evidence" value="ECO:0007669"/>
    <property type="project" value="UniProtKB-KW"/>
</dbReference>
<dbReference type="Proteomes" id="UP000318538">
    <property type="component" value="Chromosome"/>
</dbReference>